<dbReference type="RefSeq" id="WP_377278457.1">
    <property type="nucleotide sequence ID" value="NZ_JBHSGL010000005.1"/>
</dbReference>
<feature type="transmembrane region" description="Helical" evidence="1">
    <location>
        <begin position="6"/>
        <end position="33"/>
    </location>
</feature>
<comment type="caution">
    <text evidence="2">The sequence shown here is derived from an EMBL/GenBank/DDBJ whole genome shotgun (WGS) entry which is preliminary data.</text>
</comment>
<evidence type="ECO:0000313" key="3">
    <source>
        <dbReference type="Proteomes" id="UP001595932"/>
    </source>
</evidence>
<evidence type="ECO:0008006" key="4">
    <source>
        <dbReference type="Google" id="ProtNLM"/>
    </source>
</evidence>
<dbReference type="EMBL" id="JBHSGL010000005">
    <property type="protein sequence ID" value="MFC4712934.1"/>
    <property type="molecule type" value="Genomic_DNA"/>
</dbReference>
<keyword evidence="1" id="KW-0812">Transmembrane</keyword>
<keyword evidence="1" id="KW-1133">Transmembrane helix</keyword>
<feature type="transmembrane region" description="Helical" evidence="1">
    <location>
        <begin position="63"/>
        <end position="81"/>
    </location>
</feature>
<reference evidence="3" key="1">
    <citation type="journal article" date="2019" name="Int. J. Syst. Evol. Microbiol.">
        <title>The Global Catalogue of Microorganisms (GCM) 10K type strain sequencing project: providing services to taxonomists for standard genome sequencing and annotation.</title>
        <authorList>
            <consortium name="The Broad Institute Genomics Platform"/>
            <consortium name="The Broad Institute Genome Sequencing Center for Infectious Disease"/>
            <person name="Wu L."/>
            <person name="Ma J."/>
        </authorList>
    </citation>
    <scope>NUCLEOTIDE SEQUENCE [LARGE SCALE GENOMIC DNA]</scope>
    <source>
        <strain evidence="3">CGMCC 1.12151</strain>
    </source>
</reference>
<name>A0ABV9MC07_9BACL</name>
<dbReference type="Proteomes" id="UP001595932">
    <property type="component" value="Unassembled WGS sequence"/>
</dbReference>
<gene>
    <name evidence="2" type="ORF">ACFO5U_08690</name>
</gene>
<accession>A0ABV9MC07</accession>
<evidence type="ECO:0000256" key="1">
    <source>
        <dbReference type="SAM" id="Phobius"/>
    </source>
</evidence>
<organism evidence="2 3">
    <name type="scientific">Planococcus dechangensis</name>
    <dbReference type="NCBI Taxonomy" id="1176255"/>
    <lineage>
        <taxon>Bacteria</taxon>
        <taxon>Bacillati</taxon>
        <taxon>Bacillota</taxon>
        <taxon>Bacilli</taxon>
        <taxon>Bacillales</taxon>
        <taxon>Caryophanaceae</taxon>
        <taxon>Planococcus</taxon>
    </lineage>
</organism>
<evidence type="ECO:0000313" key="2">
    <source>
        <dbReference type="EMBL" id="MFC4712934.1"/>
    </source>
</evidence>
<protein>
    <recommendedName>
        <fullName evidence="4">DUF2651 family protein</fullName>
    </recommendedName>
</protein>
<keyword evidence="1" id="KW-0472">Membrane</keyword>
<proteinExistence type="predicted"/>
<sequence length="93" mass="10555">MKRIDIPIIMFIMLAVMPLIMGALTAIIFINLYRKNKRTANFFGVVALFSVTYQLYILFGLSLSLGTIALVVYLFFGFAAYRRLKVKPVIGEN</sequence>
<keyword evidence="3" id="KW-1185">Reference proteome</keyword>